<dbReference type="Proteomes" id="UP001229651">
    <property type="component" value="Unassembled WGS sequence"/>
</dbReference>
<protein>
    <recommendedName>
        <fullName evidence="4">Integral membrane protein</fullName>
    </recommendedName>
</protein>
<feature type="transmembrane region" description="Helical" evidence="1">
    <location>
        <begin position="61"/>
        <end position="81"/>
    </location>
</feature>
<feature type="transmembrane region" description="Helical" evidence="1">
    <location>
        <begin position="26"/>
        <end position="49"/>
    </location>
</feature>
<evidence type="ECO:0000313" key="2">
    <source>
        <dbReference type="EMBL" id="MDQ0379207.1"/>
    </source>
</evidence>
<keyword evidence="1" id="KW-0472">Membrane</keyword>
<name>A0ABU0EWM6_9PSEU</name>
<accession>A0ABU0EWM6</accession>
<evidence type="ECO:0008006" key="4">
    <source>
        <dbReference type="Google" id="ProtNLM"/>
    </source>
</evidence>
<feature type="transmembrane region" description="Helical" evidence="1">
    <location>
        <begin position="93"/>
        <end position="117"/>
    </location>
</feature>
<organism evidence="2 3">
    <name type="scientific">Amycolatopsis thermophila</name>
    <dbReference type="NCBI Taxonomy" id="206084"/>
    <lineage>
        <taxon>Bacteria</taxon>
        <taxon>Bacillati</taxon>
        <taxon>Actinomycetota</taxon>
        <taxon>Actinomycetes</taxon>
        <taxon>Pseudonocardiales</taxon>
        <taxon>Pseudonocardiaceae</taxon>
        <taxon>Amycolatopsis</taxon>
    </lineage>
</organism>
<keyword evidence="1" id="KW-0812">Transmembrane</keyword>
<dbReference type="RefSeq" id="WP_306992399.1">
    <property type="nucleotide sequence ID" value="NZ_JAUSUT010000001.1"/>
</dbReference>
<dbReference type="EMBL" id="JAUSUT010000001">
    <property type="protein sequence ID" value="MDQ0379207.1"/>
    <property type="molecule type" value="Genomic_DNA"/>
</dbReference>
<sequence>MTFPPPAEDFADATAPSRGGGAGITAAVLALLGGVFHLIGVAGGAVLLAGDYDLGRGLLTFATHLVLAATLITGGVGLVLAKEFGRVATIIGAAAALVVYVLVLVLGAFGVYFLGLIDAQVPVVYVAVLCVPAIGTLVLACLPPTARWVSRGWS</sequence>
<keyword evidence="3" id="KW-1185">Reference proteome</keyword>
<proteinExistence type="predicted"/>
<keyword evidence="1" id="KW-1133">Transmembrane helix</keyword>
<evidence type="ECO:0000313" key="3">
    <source>
        <dbReference type="Proteomes" id="UP001229651"/>
    </source>
</evidence>
<comment type="caution">
    <text evidence="2">The sequence shown here is derived from an EMBL/GenBank/DDBJ whole genome shotgun (WGS) entry which is preliminary data.</text>
</comment>
<evidence type="ECO:0000256" key="1">
    <source>
        <dbReference type="SAM" id="Phobius"/>
    </source>
</evidence>
<reference evidence="2 3" key="1">
    <citation type="submission" date="2023-07" db="EMBL/GenBank/DDBJ databases">
        <title>Sequencing the genomes of 1000 actinobacteria strains.</title>
        <authorList>
            <person name="Klenk H.-P."/>
        </authorList>
    </citation>
    <scope>NUCLEOTIDE SEQUENCE [LARGE SCALE GENOMIC DNA]</scope>
    <source>
        <strain evidence="2 3">DSM 45805</strain>
    </source>
</reference>
<gene>
    <name evidence="2" type="ORF">FB470_003201</name>
</gene>
<feature type="transmembrane region" description="Helical" evidence="1">
    <location>
        <begin position="123"/>
        <end position="142"/>
    </location>
</feature>